<comment type="similarity">
    <text evidence="1">Belongs to the bleomycin resistance protein family.</text>
</comment>
<keyword evidence="6" id="KW-1185">Reference proteome</keyword>
<dbReference type="InterPro" id="IPR000335">
    <property type="entry name" value="Bleomycin-R"/>
</dbReference>
<dbReference type="SUPFAM" id="SSF54593">
    <property type="entry name" value="Glyoxalase/Bleomycin resistance protein/Dihydroxybiphenyl dioxygenase"/>
    <property type="match status" value="1"/>
</dbReference>
<accession>A0ABW3ZNH1</accession>
<keyword evidence="3" id="KW-0046">Antibiotic resistance</keyword>
<evidence type="ECO:0000313" key="5">
    <source>
        <dbReference type="EMBL" id="MFD1344644.1"/>
    </source>
</evidence>
<dbReference type="Gene3D" id="3.10.180.10">
    <property type="entry name" value="2,3-Dihydroxybiphenyl 1,2-Dioxygenase, domain 1"/>
    <property type="match status" value="1"/>
</dbReference>
<sequence>MLPPVPILRSYREEEARDFYLRFLGFEIGFEHRFGPDLPLYMEVRRGAAVLHLSEHHGDASPGAAVRIETDGLADYHREITARGHRGARPGIVEQSWGFREMALTDPAGNRLIFCERLPET</sequence>
<evidence type="ECO:0000256" key="2">
    <source>
        <dbReference type="ARBA" id="ARBA00021572"/>
    </source>
</evidence>
<name>A0ABW3ZNH1_9RHOB</name>
<proteinExistence type="inferred from homology"/>
<evidence type="ECO:0000313" key="6">
    <source>
        <dbReference type="Proteomes" id="UP001597135"/>
    </source>
</evidence>
<dbReference type="Proteomes" id="UP001597135">
    <property type="component" value="Unassembled WGS sequence"/>
</dbReference>
<evidence type="ECO:0000259" key="4">
    <source>
        <dbReference type="PROSITE" id="PS51819"/>
    </source>
</evidence>
<dbReference type="Pfam" id="PF19581">
    <property type="entry name" value="Glyoxalase_7"/>
    <property type="match status" value="1"/>
</dbReference>
<feature type="domain" description="VOC" evidence="4">
    <location>
        <begin position="1"/>
        <end position="117"/>
    </location>
</feature>
<reference evidence="6" key="1">
    <citation type="journal article" date="2019" name="Int. J. Syst. Evol. Microbiol.">
        <title>The Global Catalogue of Microorganisms (GCM) 10K type strain sequencing project: providing services to taxonomists for standard genome sequencing and annotation.</title>
        <authorList>
            <consortium name="The Broad Institute Genomics Platform"/>
            <consortium name="The Broad Institute Genome Sequencing Center for Infectious Disease"/>
            <person name="Wu L."/>
            <person name="Ma J."/>
        </authorList>
    </citation>
    <scope>NUCLEOTIDE SEQUENCE [LARGE SCALE GENOMIC DNA]</scope>
    <source>
        <strain evidence="6">CCUG 62953</strain>
    </source>
</reference>
<comment type="caution">
    <text evidence="5">The sequence shown here is derived from an EMBL/GenBank/DDBJ whole genome shotgun (WGS) entry which is preliminary data.</text>
</comment>
<dbReference type="PROSITE" id="PS51819">
    <property type="entry name" value="VOC"/>
    <property type="match status" value="1"/>
</dbReference>
<gene>
    <name evidence="5" type="ORF">ACFQ4E_19595</name>
</gene>
<dbReference type="InterPro" id="IPR037523">
    <property type="entry name" value="VOC_core"/>
</dbReference>
<dbReference type="CDD" id="cd08349">
    <property type="entry name" value="BLMA_like"/>
    <property type="match status" value="1"/>
</dbReference>
<protein>
    <recommendedName>
        <fullName evidence="2">Bleomycin resistance protein</fullName>
    </recommendedName>
</protein>
<evidence type="ECO:0000256" key="1">
    <source>
        <dbReference type="ARBA" id="ARBA00011051"/>
    </source>
</evidence>
<dbReference type="InterPro" id="IPR029068">
    <property type="entry name" value="Glyas_Bleomycin-R_OHBP_Dase"/>
</dbReference>
<organism evidence="5 6">
    <name type="scientific">Litorisediminicola beolgyonensis</name>
    <dbReference type="NCBI Taxonomy" id="1173614"/>
    <lineage>
        <taxon>Bacteria</taxon>
        <taxon>Pseudomonadati</taxon>
        <taxon>Pseudomonadota</taxon>
        <taxon>Alphaproteobacteria</taxon>
        <taxon>Rhodobacterales</taxon>
        <taxon>Paracoccaceae</taxon>
        <taxon>Litorisediminicola</taxon>
    </lineage>
</organism>
<dbReference type="RefSeq" id="WP_386806230.1">
    <property type="nucleotide sequence ID" value="NZ_JBHTMU010000060.1"/>
</dbReference>
<dbReference type="EMBL" id="JBHTMU010000060">
    <property type="protein sequence ID" value="MFD1344644.1"/>
    <property type="molecule type" value="Genomic_DNA"/>
</dbReference>
<evidence type="ECO:0000256" key="3">
    <source>
        <dbReference type="ARBA" id="ARBA00023251"/>
    </source>
</evidence>